<evidence type="ECO:0000313" key="2">
    <source>
        <dbReference type="Proteomes" id="UP000622580"/>
    </source>
</evidence>
<dbReference type="SUPFAM" id="SSF102114">
    <property type="entry name" value="Radical SAM enzymes"/>
    <property type="match status" value="1"/>
</dbReference>
<organism evidence="1 2">
    <name type="scientific">Phenylobacterium glaciei</name>
    <dbReference type="NCBI Taxonomy" id="2803784"/>
    <lineage>
        <taxon>Bacteria</taxon>
        <taxon>Pseudomonadati</taxon>
        <taxon>Pseudomonadota</taxon>
        <taxon>Alphaproteobacteria</taxon>
        <taxon>Caulobacterales</taxon>
        <taxon>Caulobacteraceae</taxon>
        <taxon>Phenylobacterium</taxon>
    </lineage>
</organism>
<dbReference type="SUPFAM" id="SSF53448">
    <property type="entry name" value="Nucleotide-diphospho-sugar transferases"/>
    <property type="match status" value="1"/>
</dbReference>
<dbReference type="InterPro" id="IPR058240">
    <property type="entry name" value="rSAM_sf"/>
</dbReference>
<evidence type="ECO:0000313" key="1">
    <source>
        <dbReference type="EMBL" id="MBR7620507.1"/>
    </source>
</evidence>
<dbReference type="InterPro" id="IPR013785">
    <property type="entry name" value="Aldolase_TIM"/>
</dbReference>
<dbReference type="Proteomes" id="UP000622580">
    <property type="component" value="Unassembled WGS sequence"/>
</dbReference>
<proteinExistence type="predicted"/>
<reference evidence="1" key="1">
    <citation type="submission" date="2021-04" db="EMBL/GenBank/DDBJ databases">
        <title>Draft genome assembly of strain Phenylobacterium sp. 20VBR1 using MiniION and Illumina platforms.</title>
        <authorList>
            <person name="Thomas F.A."/>
            <person name="Krishnan K.P."/>
            <person name="Sinha R.K."/>
        </authorList>
    </citation>
    <scope>NUCLEOTIDE SEQUENCE</scope>
    <source>
        <strain evidence="1">20VBR1</strain>
    </source>
</reference>
<name>A0A941HXN6_9CAUL</name>
<dbReference type="InterPro" id="IPR029044">
    <property type="entry name" value="Nucleotide-diphossugar_trans"/>
</dbReference>
<dbReference type="Gene3D" id="3.20.20.70">
    <property type="entry name" value="Aldolase class I"/>
    <property type="match status" value="1"/>
</dbReference>
<dbReference type="EMBL" id="JAGSGD010000001">
    <property type="protein sequence ID" value="MBR7620507.1"/>
    <property type="molecule type" value="Genomic_DNA"/>
</dbReference>
<accession>A0A941HXN6</accession>
<dbReference type="Gene3D" id="3.90.550.10">
    <property type="entry name" value="Spore Coat Polysaccharide Biosynthesis Protein SpsA, Chain A"/>
    <property type="match status" value="1"/>
</dbReference>
<sequence length="619" mass="69473">MRSPADMDIVQIDISTKCHLKCSNCTRLIPHQTQRADMELETFERAVKSMEGWNAPNKLIGIIAGEPTLHANFEQISLRFAELWGGDNTNNGKFPIKDFNNFANERLFDRSNGRGLWTSLGAGFYRNYETIMSVYSHFNTNTHESAGQHQALLITRADYIAATGISELQWEENRDNCWVQKLWSATINDKGAYFCEVAGAIDRLYFNGKHAWPVEHGWWQRQPGDFGDQIELCNYCALAQPGPSQLDILERDIISPQHRDILRKLGSPAIKKHNYEIFDRELHKQKREVESRDNYVGNDGAGRRVGIGHNSTKPKKLSCVLVSVGYGDMLAQTLPRNIDQFDEVIVVTTSTDLRTQEVAAEYGATVVISDRCFDDDHAFNKGRMLNDGLAVIKEPDWIVFTDADIAVNDQLRDVVFGHSWNPGCLYFTARRDSAPVEGQFDKVNLEPNGYFQMFHAKAKAIRANWPAIVSEEFCSAGSVDTWFFQQWDTANLIGITDIEVDHIASTSLGLNWNGVQPQDGKWRQLGILTTNGFSSFLGLEVMPPVIKLTDTKFGQTIVIELKDLERYARIIPTGLEFLGKDLGKSHIHVAFKDGGDAPKISTLTPTVVQQVAVAEAVPA</sequence>
<protein>
    <submittedName>
        <fullName evidence="1">Uncharacterized protein</fullName>
    </submittedName>
</protein>
<dbReference type="RefSeq" id="WP_215341240.1">
    <property type="nucleotide sequence ID" value="NZ_JAGSGD010000001.1"/>
</dbReference>
<keyword evidence="2" id="KW-1185">Reference proteome</keyword>
<gene>
    <name evidence="1" type="ORF">JKL49_14025</name>
</gene>
<dbReference type="AlphaFoldDB" id="A0A941HXN6"/>
<comment type="caution">
    <text evidence="1">The sequence shown here is derived from an EMBL/GenBank/DDBJ whole genome shotgun (WGS) entry which is preliminary data.</text>
</comment>